<feature type="region of interest" description="Disordered" evidence="5">
    <location>
        <begin position="66"/>
        <end position="103"/>
    </location>
</feature>
<sequence length="151" mass="16914">MSSPGTGFPENQQSAAAQVNTVGHIPTEEERRVFKDGALLSVAGFCGYLTGKLSYKKTCQEKFKRLENSPLGPQSELNDPDVQSFDSRNAEPHEPSRKPILCEDLRLKNRENYEVTLSQTADSMLQAPAEKEPERPKKTVKKNIYGDAWED</sequence>
<comment type="subcellular location">
    <subcellularLocation>
        <location evidence="1">Endosome</location>
    </subcellularLocation>
</comment>
<organism evidence="7 8">
    <name type="scientific">Salarias fasciatus</name>
    <name type="common">Jewelled blenny</name>
    <name type="synonym">Blennius fasciatus</name>
    <dbReference type="NCBI Taxonomy" id="181472"/>
    <lineage>
        <taxon>Eukaryota</taxon>
        <taxon>Metazoa</taxon>
        <taxon>Chordata</taxon>
        <taxon>Craniata</taxon>
        <taxon>Vertebrata</taxon>
        <taxon>Euteleostomi</taxon>
        <taxon>Actinopterygii</taxon>
        <taxon>Neopterygii</taxon>
        <taxon>Teleostei</taxon>
        <taxon>Neoteleostei</taxon>
        <taxon>Acanthomorphata</taxon>
        <taxon>Ovalentaria</taxon>
        <taxon>Blenniimorphae</taxon>
        <taxon>Blenniiformes</taxon>
        <taxon>Blennioidei</taxon>
        <taxon>Blenniidae</taxon>
        <taxon>Salariinae</taxon>
        <taxon>Salarias</taxon>
    </lineage>
</organism>
<evidence type="ECO:0000256" key="5">
    <source>
        <dbReference type="SAM" id="MobiDB-lite"/>
    </source>
</evidence>
<protein>
    <recommendedName>
        <fullName evidence="4">OCIA domain-containing protein 1</fullName>
    </recommendedName>
</protein>
<evidence type="ECO:0000256" key="2">
    <source>
        <dbReference type="ARBA" id="ARBA00022753"/>
    </source>
</evidence>
<evidence type="ECO:0000256" key="3">
    <source>
        <dbReference type="ARBA" id="ARBA00037952"/>
    </source>
</evidence>
<comment type="similarity">
    <text evidence="3">Belongs to the OCIAD1 family.</text>
</comment>
<keyword evidence="2" id="KW-0967">Endosome</keyword>
<dbReference type="AlphaFoldDB" id="A0A672F575"/>
<dbReference type="PANTHER" id="PTHR13336:SF4">
    <property type="entry name" value="OCIA DOMAIN-CONTAINING PROTEIN 1"/>
    <property type="match status" value="1"/>
</dbReference>
<reference evidence="7" key="3">
    <citation type="submission" date="2025-09" db="UniProtKB">
        <authorList>
            <consortium name="Ensembl"/>
        </authorList>
    </citation>
    <scope>IDENTIFICATION</scope>
</reference>
<dbReference type="Pfam" id="PF07051">
    <property type="entry name" value="OCIA"/>
    <property type="match status" value="1"/>
</dbReference>
<keyword evidence="8" id="KW-1185">Reference proteome</keyword>
<dbReference type="InterPro" id="IPR009764">
    <property type="entry name" value="OCIA_dom"/>
</dbReference>
<feature type="region of interest" description="Disordered" evidence="5">
    <location>
        <begin position="1"/>
        <end position="24"/>
    </location>
</feature>
<feature type="compositionally biased region" description="Basic and acidic residues" evidence="5">
    <location>
        <begin position="88"/>
        <end position="103"/>
    </location>
</feature>
<feature type="domain" description="OCIA" evidence="6">
    <location>
        <begin position="41"/>
        <end position="70"/>
    </location>
</feature>
<evidence type="ECO:0000256" key="1">
    <source>
        <dbReference type="ARBA" id="ARBA00004177"/>
    </source>
</evidence>
<dbReference type="Proteomes" id="UP000472267">
    <property type="component" value="Chromosome 4"/>
</dbReference>
<evidence type="ECO:0000313" key="7">
    <source>
        <dbReference type="Ensembl" id="ENSSFAP00005000467.1"/>
    </source>
</evidence>
<proteinExistence type="inferred from homology"/>
<dbReference type="InterPro" id="IPR040187">
    <property type="entry name" value="OCAD1/2"/>
</dbReference>
<dbReference type="GO" id="GO:0005768">
    <property type="term" value="C:endosome"/>
    <property type="evidence" value="ECO:0007669"/>
    <property type="project" value="UniProtKB-SubCell"/>
</dbReference>
<evidence type="ECO:0000259" key="6">
    <source>
        <dbReference type="Pfam" id="PF07051"/>
    </source>
</evidence>
<dbReference type="PANTHER" id="PTHR13336">
    <property type="entry name" value="OVARIAN CARCINOMA IMMUNOREACTIVE ANTIGEN"/>
    <property type="match status" value="1"/>
</dbReference>
<feature type="compositionally biased region" description="Polar residues" evidence="5">
    <location>
        <begin position="1"/>
        <end position="21"/>
    </location>
</feature>
<evidence type="ECO:0000313" key="8">
    <source>
        <dbReference type="Proteomes" id="UP000472267"/>
    </source>
</evidence>
<dbReference type="Ensembl" id="ENSSFAT00005000484.1">
    <property type="protein sequence ID" value="ENSSFAP00005000467.1"/>
    <property type="gene ID" value="ENSSFAG00005000336.1"/>
</dbReference>
<accession>A0A672F575</accession>
<evidence type="ECO:0000256" key="4">
    <source>
        <dbReference type="ARBA" id="ARBA00040877"/>
    </source>
</evidence>
<name>A0A672F575_SALFA</name>
<reference evidence="7" key="2">
    <citation type="submission" date="2025-08" db="UniProtKB">
        <authorList>
            <consortium name="Ensembl"/>
        </authorList>
    </citation>
    <scope>IDENTIFICATION</scope>
</reference>
<feature type="region of interest" description="Disordered" evidence="5">
    <location>
        <begin position="118"/>
        <end position="151"/>
    </location>
</feature>
<reference evidence="7" key="1">
    <citation type="submission" date="2019-06" db="EMBL/GenBank/DDBJ databases">
        <authorList>
            <consortium name="Wellcome Sanger Institute Data Sharing"/>
        </authorList>
    </citation>
    <scope>NUCLEOTIDE SEQUENCE [LARGE SCALE GENOMIC DNA]</scope>
</reference>